<gene>
    <name evidence="1" type="ORF">MHPYR_730016</name>
</gene>
<evidence type="ECO:0000313" key="1">
    <source>
        <dbReference type="EMBL" id="SBS79321.1"/>
    </source>
</evidence>
<dbReference type="AlphaFoldDB" id="A0A1Y5PT21"/>
<accession>A0A1Y5PT21</accession>
<proteinExistence type="predicted"/>
<organism evidence="1">
    <name type="scientific">uncultured Mycobacterium sp</name>
    <dbReference type="NCBI Taxonomy" id="171292"/>
    <lineage>
        <taxon>Bacteria</taxon>
        <taxon>Bacillati</taxon>
        <taxon>Actinomycetota</taxon>
        <taxon>Actinomycetes</taxon>
        <taxon>Mycobacteriales</taxon>
        <taxon>Mycobacteriaceae</taxon>
        <taxon>Mycobacterium</taxon>
        <taxon>environmental samples</taxon>
    </lineage>
</organism>
<dbReference type="EMBL" id="FLQS01000071">
    <property type="protein sequence ID" value="SBS79321.1"/>
    <property type="molecule type" value="Genomic_DNA"/>
</dbReference>
<protein>
    <submittedName>
        <fullName evidence="1">Uncharacterized protein</fullName>
    </submittedName>
</protein>
<sequence>MGNEVEARTQRVRDHLQRPDHSDWQLTDARIRSTVYLTAPSVWVTRSRHPLRDRLLRGLGAMRRHEVIELLLEMCDGSKSLIPAAWTDAEPVSGEGIAVLRRWGRWQICCMCASCSPTCGDRLQGCHGARGLPCSLSSSV</sequence>
<name>A0A1Y5PT21_9MYCO</name>
<reference evidence="1" key="1">
    <citation type="submission" date="2016-03" db="EMBL/GenBank/DDBJ databases">
        <authorList>
            <person name="Ploux O."/>
        </authorList>
    </citation>
    <scope>NUCLEOTIDE SEQUENCE</scope>
    <source>
        <strain evidence="1">UC10</strain>
    </source>
</reference>